<dbReference type="GO" id="GO:0034038">
    <property type="term" value="F:deoxyhypusine synthase activity"/>
    <property type="evidence" value="ECO:0007669"/>
    <property type="project" value="TreeGrafter"/>
</dbReference>
<dbReference type="Gene3D" id="3.40.910.10">
    <property type="entry name" value="Deoxyhypusine synthase"/>
    <property type="match status" value="1"/>
</dbReference>
<reference evidence="4" key="1">
    <citation type="journal article" date="2017" name="Nature">
        <title>The genome of Chenopodium quinoa.</title>
        <authorList>
            <person name="Jarvis D.E."/>
            <person name="Ho Y.S."/>
            <person name="Lightfoot D.J."/>
            <person name="Schmoeckel S.M."/>
            <person name="Li B."/>
            <person name="Borm T.J.A."/>
            <person name="Ohyanagi H."/>
            <person name="Mineta K."/>
            <person name="Michell C.T."/>
            <person name="Saber N."/>
            <person name="Kharbatia N.M."/>
            <person name="Rupper R.R."/>
            <person name="Sharp A.R."/>
            <person name="Dally N."/>
            <person name="Boughton B.A."/>
            <person name="Woo Y.H."/>
            <person name="Gao G."/>
            <person name="Schijlen E.G.W.M."/>
            <person name="Guo X."/>
            <person name="Momin A.A."/>
            <person name="Negrao S."/>
            <person name="Al-Babili S."/>
            <person name="Gehring C."/>
            <person name="Roessner U."/>
            <person name="Jung C."/>
            <person name="Murphy K."/>
            <person name="Arold S.T."/>
            <person name="Gojobori T."/>
            <person name="van der Linden C.G."/>
            <person name="van Loo E.N."/>
            <person name="Jellen E.N."/>
            <person name="Maughan P.J."/>
            <person name="Tester M."/>
        </authorList>
    </citation>
    <scope>NUCLEOTIDE SEQUENCE [LARGE SCALE GENOMIC DNA]</scope>
    <source>
        <strain evidence="4">cv. PI 614886</strain>
    </source>
</reference>
<dbReference type="InterPro" id="IPR029035">
    <property type="entry name" value="DHS-like_NAD/FAD-binding_dom"/>
</dbReference>
<dbReference type="SUPFAM" id="SSF52467">
    <property type="entry name" value="DHS-like NAD/FAD-binding domain"/>
    <property type="match status" value="1"/>
</dbReference>
<dbReference type="InterPro" id="IPR036982">
    <property type="entry name" value="Deoxyhypusine_synthase_sf"/>
</dbReference>
<evidence type="ECO:0000313" key="5">
    <source>
        <dbReference type="Proteomes" id="UP000596660"/>
    </source>
</evidence>
<comment type="similarity">
    <text evidence="2">Belongs to the deoxyhypusine synthase family.</text>
</comment>
<dbReference type="PANTHER" id="PTHR11703">
    <property type="entry name" value="DEOXYHYPUSINE SYNTHASE"/>
    <property type="match status" value="1"/>
</dbReference>
<accession>A0A803MIL6</accession>
<proteinExistence type="inferred from homology"/>
<dbReference type="Proteomes" id="UP000596660">
    <property type="component" value="Unplaced"/>
</dbReference>
<dbReference type="GO" id="GO:0005737">
    <property type="term" value="C:cytoplasm"/>
    <property type="evidence" value="ECO:0007669"/>
    <property type="project" value="TreeGrafter"/>
</dbReference>
<protein>
    <submittedName>
        <fullName evidence="4">Uncharacterized protein</fullName>
    </submittedName>
</protein>
<evidence type="ECO:0000256" key="3">
    <source>
        <dbReference type="ARBA" id="ARBA00023027"/>
    </source>
</evidence>
<dbReference type="AlphaFoldDB" id="A0A803MIL6"/>
<organism evidence="4 5">
    <name type="scientific">Chenopodium quinoa</name>
    <name type="common">Quinoa</name>
    <dbReference type="NCBI Taxonomy" id="63459"/>
    <lineage>
        <taxon>Eukaryota</taxon>
        <taxon>Viridiplantae</taxon>
        <taxon>Streptophyta</taxon>
        <taxon>Embryophyta</taxon>
        <taxon>Tracheophyta</taxon>
        <taxon>Spermatophyta</taxon>
        <taxon>Magnoliopsida</taxon>
        <taxon>eudicotyledons</taxon>
        <taxon>Gunneridae</taxon>
        <taxon>Pentapetalae</taxon>
        <taxon>Caryophyllales</taxon>
        <taxon>Chenopodiaceae</taxon>
        <taxon>Chenopodioideae</taxon>
        <taxon>Atripliceae</taxon>
        <taxon>Chenopodium</taxon>
    </lineage>
</organism>
<keyword evidence="5" id="KW-1185">Reference proteome</keyword>
<dbReference type="PANTHER" id="PTHR11703:SF0">
    <property type="entry name" value="DEOXYHYPUSINE SYNTHASE"/>
    <property type="match status" value="1"/>
</dbReference>
<evidence type="ECO:0000256" key="1">
    <source>
        <dbReference type="ARBA" id="ARBA00001911"/>
    </source>
</evidence>
<sequence>MASFHSMVFKESESLEGKCIKIEGYDFNQGVNYPKLLKSFVSTGFQASNLGDAIDVVNQMLFSVPELGSDMVATVLVSLLWCSLCFCDPGTVLFCYDVVCVWSGFMGRSLKLSTQLVLSDCCSSGTYWCLLCTSWATNLGVVQ</sequence>
<dbReference type="EnsemblPlants" id="AUR62030112-RA">
    <property type="protein sequence ID" value="AUR62030112-RA:cds"/>
    <property type="gene ID" value="AUR62030112"/>
</dbReference>
<evidence type="ECO:0000313" key="4">
    <source>
        <dbReference type="EnsemblPlants" id="AUR62030112-RA:cds"/>
    </source>
</evidence>
<reference evidence="4" key="2">
    <citation type="submission" date="2021-03" db="UniProtKB">
        <authorList>
            <consortium name="EnsemblPlants"/>
        </authorList>
    </citation>
    <scope>IDENTIFICATION</scope>
</reference>
<name>A0A803MIL6_CHEQI</name>
<evidence type="ECO:0000256" key="2">
    <source>
        <dbReference type="ARBA" id="ARBA00009892"/>
    </source>
</evidence>
<keyword evidence="3" id="KW-0520">NAD</keyword>
<dbReference type="Gramene" id="AUR62030112-RA">
    <property type="protein sequence ID" value="AUR62030112-RA:cds"/>
    <property type="gene ID" value="AUR62030112"/>
</dbReference>
<dbReference type="InterPro" id="IPR002773">
    <property type="entry name" value="Deoxyhypusine_synthase"/>
</dbReference>
<comment type="cofactor">
    <cofactor evidence="1">
        <name>NAD(+)</name>
        <dbReference type="ChEBI" id="CHEBI:57540"/>
    </cofactor>
</comment>